<reference evidence="1" key="1">
    <citation type="submission" date="2016-10" db="EMBL/GenBank/DDBJ databases">
        <authorList>
            <person name="de Groot N.N."/>
        </authorList>
    </citation>
    <scope>NUCLEOTIDE SEQUENCE</scope>
</reference>
<dbReference type="EMBL" id="FPHP01000048">
    <property type="protein sequence ID" value="SFV75950.1"/>
    <property type="molecule type" value="Genomic_DNA"/>
</dbReference>
<dbReference type="AlphaFoldDB" id="A0A1W1D634"/>
<organism evidence="1">
    <name type="scientific">hydrothermal vent metagenome</name>
    <dbReference type="NCBI Taxonomy" id="652676"/>
    <lineage>
        <taxon>unclassified sequences</taxon>
        <taxon>metagenomes</taxon>
        <taxon>ecological metagenomes</taxon>
    </lineage>
</organism>
<accession>A0A1W1D634</accession>
<sequence length="275" mass="31475">MKKLFLKKTILLTTIFTLGTPLLAYNDQDLDGVRDEIDECPNTPFLDLVNKKGCTIKSLVSPHHYDIITGISYSNDTSDSVSSSLQFDYYYKKFSLQASLSYYANSSTSGFNDTFIGAYYQIKPLPKLSFSFGLGVLLPTYDSTYNNNNTDYQGSMSVSYKWEKYNFFGSYSYTIVNDDDIKEVDANNVVIYSTTYQNTNYYSTGVGYYFSNKLYMSGRYSLSNSIYTDGTNIEKLSTYFYYSIDNHWFSTFSYAYGLSNSATDNYISLKLGYFF</sequence>
<name>A0A1W1D634_9ZZZZ</name>
<evidence type="ECO:0000313" key="1">
    <source>
        <dbReference type="EMBL" id="SFV75950.1"/>
    </source>
</evidence>
<dbReference type="SUPFAM" id="SSF56935">
    <property type="entry name" value="Porins"/>
    <property type="match status" value="1"/>
</dbReference>
<protein>
    <recommendedName>
        <fullName evidence="2">DUF3187 domain-containing protein</fullName>
    </recommendedName>
</protein>
<proteinExistence type="predicted"/>
<evidence type="ECO:0008006" key="2">
    <source>
        <dbReference type="Google" id="ProtNLM"/>
    </source>
</evidence>
<gene>
    <name evidence="1" type="ORF">MNB_SM-3-880</name>
</gene>